<evidence type="ECO:0000313" key="4">
    <source>
        <dbReference type="Proteomes" id="UP000321234"/>
    </source>
</evidence>
<dbReference type="Pfam" id="PF10979">
    <property type="entry name" value="DUF2786"/>
    <property type="match status" value="1"/>
</dbReference>
<dbReference type="InterPro" id="IPR024498">
    <property type="entry name" value="DUF2786"/>
</dbReference>
<organism evidence="3 4">
    <name type="scientific">Quadrisphaera setariae</name>
    <dbReference type="NCBI Taxonomy" id="2593304"/>
    <lineage>
        <taxon>Bacteria</taxon>
        <taxon>Bacillati</taxon>
        <taxon>Actinomycetota</taxon>
        <taxon>Actinomycetes</taxon>
        <taxon>Kineosporiales</taxon>
        <taxon>Kineosporiaceae</taxon>
        <taxon>Quadrisphaera</taxon>
    </lineage>
</organism>
<gene>
    <name evidence="3" type="ORF">FMM08_11375</name>
</gene>
<proteinExistence type="predicted"/>
<reference evidence="3 4" key="1">
    <citation type="submission" date="2019-07" db="EMBL/GenBank/DDBJ databases">
        <title>Quadrisphaera sp. strain DD2A genome sequencing and assembly.</title>
        <authorList>
            <person name="Kim I."/>
        </authorList>
    </citation>
    <scope>NUCLEOTIDE SEQUENCE [LARGE SCALE GENOMIC DNA]</scope>
    <source>
        <strain evidence="3 4">DD2A</strain>
    </source>
</reference>
<dbReference type="AlphaFoldDB" id="A0A5C8ZGN2"/>
<feature type="domain" description="DUF2786" evidence="1">
    <location>
        <begin position="292"/>
        <end position="330"/>
    </location>
</feature>
<evidence type="ECO:0000259" key="2">
    <source>
        <dbReference type="Pfam" id="PF23771"/>
    </source>
</evidence>
<evidence type="ECO:0000259" key="1">
    <source>
        <dbReference type="Pfam" id="PF10979"/>
    </source>
</evidence>
<sequence>MSLLPCPQGPAAPACCCPRSPPAWRRAGRATRSEAGAAVGQVYRGPWDGSGCACGRPGCDGSGPRDEWQELLDQLHEDLSDDGDDGAWPEEDLHLDDDGGGWGASPFGQGPPRTAEELLSDAGGALRTGGRTTAAQVLAAGREDEVDLAVRALLLEALERRWDRGWEPADVLRWTRRHLGADRVPLAGLAVGAELARRGRADLPRRFRRQVEAAGVDVREASAGFLRDAGADQRALDAAGALWAPVWAVVAAQALELALELDRQPALPVIGTAPDGSPWAGTDAALQGADLRVLERVRLLLAKAESTAFPAEAEALTAAAQSLVTRHSLEAALAAASGSRTGGAPPAPSGVRIGVDAPYEGQKAALLAAVARANRCSAVWLRYVGCSAVVGFAADLAAVEVLFASLLTQAVRGMTAAGADVRPGSRSRRPEFRRAYLESFARRIGQRLDEAARTGDAEVTDARLLPALRERAAAVDAAVADAFPDLVTRRGPRTLDRAGWASGWAAAELASLDAGQAVTGRAALPSAEGA</sequence>
<comment type="caution">
    <text evidence="3">The sequence shown here is derived from an EMBL/GenBank/DDBJ whole genome shotgun (WGS) entry which is preliminary data.</text>
</comment>
<dbReference type="Proteomes" id="UP000321234">
    <property type="component" value="Unassembled WGS sequence"/>
</dbReference>
<dbReference type="Pfam" id="PF23771">
    <property type="entry name" value="DUF7168"/>
    <property type="match status" value="1"/>
</dbReference>
<protein>
    <submittedName>
        <fullName evidence="3">DUF2786 domain-containing protein</fullName>
    </submittedName>
</protein>
<dbReference type="InterPro" id="IPR055592">
    <property type="entry name" value="DUF7168"/>
</dbReference>
<name>A0A5C8ZGN2_9ACTN</name>
<dbReference type="EMBL" id="VKAC01000006">
    <property type="protein sequence ID" value="TXR56046.1"/>
    <property type="molecule type" value="Genomic_DNA"/>
</dbReference>
<keyword evidence="4" id="KW-1185">Reference proteome</keyword>
<feature type="domain" description="DUF7168" evidence="2">
    <location>
        <begin position="364"/>
        <end position="473"/>
    </location>
</feature>
<dbReference type="OrthoDB" id="3508128at2"/>
<evidence type="ECO:0000313" key="3">
    <source>
        <dbReference type="EMBL" id="TXR56046.1"/>
    </source>
</evidence>
<accession>A0A5C8ZGN2</accession>